<sequence>MRTFGKAALAALFASTAFLAACDANDGPAEEAGQKVDNAIEKITPDSKGPMEEMGEDMDNAYDNAQESVEDMKDAAETN</sequence>
<dbReference type="PROSITE" id="PS51257">
    <property type="entry name" value="PROKAR_LIPOPROTEIN"/>
    <property type="match status" value="1"/>
</dbReference>
<evidence type="ECO:0000313" key="3">
    <source>
        <dbReference type="EMBL" id="RJG18270.1"/>
    </source>
</evidence>
<dbReference type="RefSeq" id="WP_022985678.1">
    <property type="nucleotide sequence ID" value="NZ_CAXGPP010000005.1"/>
</dbReference>
<feature type="compositionally biased region" description="Basic and acidic residues" evidence="1">
    <location>
        <begin position="70"/>
        <end position="79"/>
    </location>
</feature>
<dbReference type="Proteomes" id="UP000283734">
    <property type="component" value="Unassembled WGS sequence"/>
</dbReference>
<proteinExistence type="predicted"/>
<reference evidence="3 4" key="1">
    <citation type="submission" date="2018-09" db="EMBL/GenBank/DDBJ databases">
        <title>Alcanivorax profundi sp. nov., isolated from 1000 m-depth seawater of the Mariana Trench.</title>
        <authorList>
            <person name="Liu J."/>
        </authorList>
    </citation>
    <scope>NUCLEOTIDE SEQUENCE [LARGE SCALE GENOMIC DNA]</scope>
    <source>
        <strain evidence="3 4">MTEO17</strain>
    </source>
</reference>
<keyword evidence="2" id="KW-0732">Signal</keyword>
<name>A0A418XZ16_9GAMM</name>
<organism evidence="3 4">
    <name type="scientific">Alcanivorax profundi</name>
    <dbReference type="NCBI Taxonomy" id="2338368"/>
    <lineage>
        <taxon>Bacteria</taxon>
        <taxon>Pseudomonadati</taxon>
        <taxon>Pseudomonadota</taxon>
        <taxon>Gammaproteobacteria</taxon>
        <taxon>Oceanospirillales</taxon>
        <taxon>Alcanivoracaceae</taxon>
        <taxon>Alcanivorax</taxon>
    </lineage>
</organism>
<gene>
    <name evidence="3" type="ORF">D4A39_07300</name>
</gene>
<dbReference type="OrthoDB" id="6079657at2"/>
<evidence type="ECO:0000256" key="1">
    <source>
        <dbReference type="SAM" id="MobiDB-lite"/>
    </source>
</evidence>
<feature type="region of interest" description="Disordered" evidence="1">
    <location>
        <begin position="44"/>
        <end position="79"/>
    </location>
</feature>
<evidence type="ECO:0000256" key="2">
    <source>
        <dbReference type="SAM" id="SignalP"/>
    </source>
</evidence>
<feature type="signal peptide" evidence="2">
    <location>
        <begin position="1"/>
        <end position="20"/>
    </location>
</feature>
<keyword evidence="4" id="KW-1185">Reference proteome</keyword>
<evidence type="ECO:0008006" key="5">
    <source>
        <dbReference type="Google" id="ProtNLM"/>
    </source>
</evidence>
<comment type="caution">
    <text evidence="3">The sequence shown here is derived from an EMBL/GenBank/DDBJ whole genome shotgun (WGS) entry which is preliminary data.</text>
</comment>
<evidence type="ECO:0000313" key="4">
    <source>
        <dbReference type="Proteomes" id="UP000283734"/>
    </source>
</evidence>
<accession>A0A418XZ16</accession>
<protein>
    <recommendedName>
        <fullName evidence="5">YtxH domain-containing protein</fullName>
    </recommendedName>
</protein>
<dbReference type="EMBL" id="QYYA01000002">
    <property type="protein sequence ID" value="RJG18270.1"/>
    <property type="molecule type" value="Genomic_DNA"/>
</dbReference>
<feature type="chain" id="PRO_5018984988" description="YtxH domain-containing protein" evidence="2">
    <location>
        <begin position="21"/>
        <end position="79"/>
    </location>
</feature>
<dbReference type="AlphaFoldDB" id="A0A418XZ16"/>